<evidence type="ECO:0000313" key="2">
    <source>
        <dbReference type="EMBL" id="QKX63221.1"/>
    </source>
</evidence>
<dbReference type="OrthoDB" id="43744at2759"/>
<dbReference type="InterPro" id="IPR011042">
    <property type="entry name" value="6-blade_b-propeller_TolB-like"/>
</dbReference>
<name>A0A7H8RBV3_TALRU</name>
<dbReference type="RefSeq" id="XP_035349395.1">
    <property type="nucleotide sequence ID" value="XM_035493502.1"/>
</dbReference>
<evidence type="ECO:0000259" key="1">
    <source>
        <dbReference type="Pfam" id="PF00326"/>
    </source>
</evidence>
<keyword evidence="3" id="KW-1185">Reference proteome</keyword>
<dbReference type="InterPro" id="IPR029058">
    <property type="entry name" value="AB_hydrolase_fold"/>
</dbReference>
<dbReference type="SUPFAM" id="SSF82171">
    <property type="entry name" value="DPP6 N-terminal domain-like"/>
    <property type="match status" value="1"/>
</dbReference>
<dbReference type="Pfam" id="PF00326">
    <property type="entry name" value="Peptidase_S9"/>
    <property type="match status" value="1"/>
</dbReference>
<protein>
    <recommendedName>
        <fullName evidence="1">Peptidase S9 prolyl oligopeptidase catalytic domain-containing protein</fullName>
    </recommendedName>
</protein>
<dbReference type="Gene3D" id="2.120.10.30">
    <property type="entry name" value="TolB, C-terminal domain"/>
    <property type="match status" value="1"/>
</dbReference>
<organism evidence="2 3">
    <name type="scientific">Talaromyces rugulosus</name>
    <name type="common">Penicillium rugulosum</name>
    <dbReference type="NCBI Taxonomy" id="121627"/>
    <lineage>
        <taxon>Eukaryota</taxon>
        <taxon>Fungi</taxon>
        <taxon>Dikarya</taxon>
        <taxon>Ascomycota</taxon>
        <taxon>Pezizomycotina</taxon>
        <taxon>Eurotiomycetes</taxon>
        <taxon>Eurotiomycetidae</taxon>
        <taxon>Eurotiales</taxon>
        <taxon>Trichocomaceae</taxon>
        <taxon>Talaromyces</taxon>
        <taxon>Talaromyces sect. Islandici</taxon>
    </lineage>
</organism>
<dbReference type="PANTHER" id="PTHR43056:SF5">
    <property type="entry name" value="PEPTIDASE S9 PROLYL OLIGOPEPTIDASE CATALYTIC DOMAIN-CONTAINING PROTEIN"/>
    <property type="match status" value="1"/>
</dbReference>
<accession>A0A7H8RBV3</accession>
<dbReference type="AlphaFoldDB" id="A0A7H8RBV3"/>
<dbReference type="Proteomes" id="UP000509510">
    <property type="component" value="Chromosome VI"/>
</dbReference>
<dbReference type="EMBL" id="CP055903">
    <property type="protein sequence ID" value="QKX63221.1"/>
    <property type="molecule type" value="Genomic_DNA"/>
</dbReference>
<gene>
    <name evidence="2" type="ORF">TRUGW13939_10390</name>
</gene>
<proteinExistence type="predicted"/>
<evidence type="ECO:0000313" key="3">
    <source>
        <dbReference type="Proteomes" id="UP000509510"/>
    </source>
</evidence>
<dbReference type="InterPro" id="IPR001375">
    <property type="entry name" value="Peptidase_S9_cat"/>
</dbReference>
<dbReference type="SUPFAM" id="SSF53474">
    <property type="entry name" value="alpha/beta-Hydrolases"/>
    <property type="match status" value="1"/>
</dbReference>
<dbReference type="GO" id="GO:0006508">
    <property type="term" value="P:proteolysis"/>
    <property type="evidence" value="ECO:0007669"/>
    <property type="project" value="InterPro"/>
</dbReference>
<dbReference type="KEGG" id="trg:TRUGW13939_10390"/>
<dbReference type="GO" id="GO:0008236">
    <property type="term" value="F:serine-type peptidase activity"/>
    <property type="evidence" value="ECO:0007669"/>
    <property type="project" value="InterPro"/>
</dbReference>
<sequence>MSDTVVPYGKWISPITAEHLSSGSIHFEGIYANPSTGQIFVLESRPAEGGRFAIVELADDAATSKDVLPAEYNASGTIHEYGGGSCAMHPHGRLLFTNNPDNGIYLLDPGSGKVETIIAPDVCVRFGNFHVHPKTVQWILAVQESHTKDFDGTTVVKNAIAAIHVATGKVSIVLEGADFYQHPQFSPDGKQVCWTEWNHPDMPWSGTSLFVAQWEDGKLQDHTLVSGEAGVESICQPRWGVDGTLFFVSDKTGYWKLYQFNGTTPELIDLKGLESAEFGSREPCLGNCTYVQLDKSTIVASANQNATSNLVLVDLDTSSWKDLSLPVVDIQKNAMTRLSATSFLVIGSTRTVPQALYRVDLGDTVSIKLLKPTIKLDIPGTLVSKAQHITFPRLHGETDDTSAKYAHAWLFEPKNGAFKAPEGTKPPLLVWMHGGPTYHVPPGLSLTTQYWTSRGYAYVMVNHVGSTGYGRAYRELLDGEWGTAEIADAASCVQYLTSEGLVDATKIGIVGESAGGYSVMQALYTYPDIWAAGVSIYGISSLSEFAETTHKFESRYIDSLVLGKGRKTKEEVEVMYRSRSAVYHTEKIKAPLLLLQGDIDTIVPAWQATRMVQKMHDLGKTVELEIYEGEGHGFHMGKTIKASTESQARFWEDNLL</sequence>
<dbReference type="GeneID" id="55997870"/>
<dbReference type="Gene3D" id="3.40.50.1820">
    <property type="entry name" value="alpha/beta hydrolase"/>
    <property type="match status" value="1"/>
</dbReference>
<dbReference type="PANTHER" id="PTHR43056">
    <property type="entry name" value="PEPTIDASE S9 PROLYL OLIGOPEPTIDASE"/>
    <property type="match status" value="1"/>
</dbReference>
<reference evidence="3" key="1">
    <citation type="submission" date="2020-06" db="EMBL/GenBank/DDBJ databases">
        <title>A chromosome-scale genome assembly of Talaromyces rugulosus W13939.</title>
        <authorList>
            <person name="Wang B."/>
            <person name="Guo L."/>
            <person name="Ye K."/>
            <person name="Wang L."/>
        </authorList>
    </citation>
    <scope>NUCLEOTIDE SEQUENCE [LARGE SCALE GENOMIC DNA]</scope>
    <source>
        <strain evidence="3">W13939</strain>
    </source>
</reference>
<dbReference type="InterPro" id="IPR050585">
    <property type="entry name" value="Xaa-Pro_dipeptidyl-ppase/CocE"/>
</dbReference>
<feature type="domain" description="Peptidase S9 prolyl oligopeptidase catalytic" evidence="1">
    <location>
        <begin position="444"/>
        <end position="655"/>
    </location>
</feature>